<dbReference type="GO" id="GO:0003677">
    <property type="term" value="F:DNA binding"/>
    <property type="evidence" value="ECO:0007669"/>
    <property type="project" value="UniProtKB-KW"/>
</dbReference>
<dbReference type="Pfam" id="PF01381">
    <property type="entry name" value="HTH_3"/>
    <property type="match status" value="1"/>
</dbReference>
<evidence type="ECO:0000313" key="5">
    <source>
        <dbReference type="Proteomes" id="UP000195947"/>
    </source>
</evidence>
<dbReference type="EMBL" id="FJMZ01000034">
    <property type="protein sequence ID" value="CZQ99576.1"/>
    <property type="molecule type" value="Genomic_DNA"/>
</dbReference>
<reference evidence="3 5" key="1">
    <citation type="submission" date="2016-02" db="EMBL/GenBank/DDBJ databases">
        <authorList>
            <person name="Strepis N."/>
        </authorList>
    </citation>
    <scope>NUCLEOTIDE SEQUENCE [LARGE SCALE GENOMIC DNA]</scope>
    <source>
        <strain evidence="3">Trichococcus flocculiformis</strain>
    </source>
</reference>
<dbReference type="PANTHER" id="PTHR46558:SF4">
    <property type="entry name" value="DNA-BIDING PHAGE PROTEIN"/>
    <property type="match status" value="1"/>
</dbReference>
<dbReference type="Proteomes" id="UP000199686">
    <property type="component" value="Unassembled WGS sequence"/>
</dbReference>
<gene>
    <name evidence="4" type="ORF">SAMN04488507_102723</name>
    <name evidence="3" type="ORF">TFLO_2434</name>
</gene>
<accession>A0AB38BJ73</accession>
<keyword evidence="1 4" id="KW-0238">DNA-binding</keyword>
<sequence>MSKLDVKTKSAGVKFDDIKAQMMEDAEFHEEYDKLQPRYELISQIIEARKKMKMTQEELAKRAGTRKSNISRLESGSYNPSLDFLIKIAKGLGKDVHIEIR</sequence>
<dbReference type="RefSeq" id="WP_086989923.1">
    <property type="nucleotide sequence ID" value="NZ_FJMZ01000034.1"/>
</dbReference>
<dbReference type="Gene3D" id="1.10.260.40">
    <property type="entry name" value="lambda repressor-like DNA-binding domains"/>
    <property type="match status" value="1"/>
</dbReference>
<comment type="caution">
    <text evidence="4">The sequence shown here is derived from an EMBL/GenBank/DDBJ whole genome shotgun (WGS) entry which is preliminary data.</text>
</comment>
<evidence type="ECO:0000313" key="3">
    <source>
        <dbReference type="EMBL" id="CZQ99576.1"/>
    </source>
</evidence>
<dbReference type="SMART" id="SM00530">
    <property type="entry name" value="HTH_XRE"/>
    <property type="match status" value="1"/>
</dbReference>
<reference evidence="4 6" key="2">
    <citation type="submission" date="2016-10" db="EMBL/GenBank/DDBJ databases">
        <authorList>
            <person name="Varghese N."/>
            <person name="Submissions S."/>
        </authorList>
    </citation>
    <scope>NUCLEOTIDE SEQUENCE [LARGE SCALE GENOMIC DNA]</scope>
    <source>
        <strain evidence="4 6">DSM 2094</strain>
    </source>
</reference>
<dbReference type="CDD" id="cd00093">
    <property type="entry name" value="HTH_XRE"/>
    <property type="match status" value="1"/>
</dbReference>
<evidence type="ECO:0000313" key="6">
    <source>
        <dbReference type="Proteomes" id="UP000199686"/>
    </source>
</evidence>
<dbReference type="EMBL" id="FOQC01000027">
    <property type="protein sequence ID" value="SFH93823.1"/>
    <property type="molecule type" value="Genomic_DNA"/>
</dbReference>
<name>A0AB38BJ73_9LACT</name>
<dbReference type="AlphaFoldDB" id="A0AB38BJ73"/>
<organism evidence="4 6">
    <name type="scientific">Trichococcus flocculiformis</name>
    <dbReference type="NCBI Taxonomy" id="82803"/>
    <lineage>
        <taxon>Bacteria</taxon>
        <taxon>Bacillati</taxon>
        <taxon>Bacillota</taxon>
        <taxon>Bacilli</taxon>
        <taxon>Lactobacillales</taxon>
        <taxon>Carnobacteriaceae</taxon>
        <taxon>Trichococcus</taxon>
    </lineage>
</organism>
<evidence type="ECO:0000313" key="4">
    <source>
        <dbReference type="EMBL" id="SFH93823.1"/>
    </source>
</evidence>
<feature type="domain" description="HTH cro/C1-type" evidence="2">
    <location>
        <begin position="45"/>
        <end position="100"/>
    </location>
</feature>
<keyword evidence="5" id="KW-1185">Reference proteome</keyword>
<dbReference type="PANTHER" id="PTHR46558">
    <property type="entry name" value="TRACRIPTIONAL REGULATORY PROTEIN-RELATED-RELATED"/>
    <property type="match status" value="1"/>
</dbReference>
<protein>
    <submittedName>
        <fullName evidence="4">DNA-binding transcriptional regulator, XRE-family HTH domain</fullName>
    </submittedName>
</protein>
<dbReference type="SUPFAM" id="SSF47413">
    <property type="entry name" value="lambda repressor-like DNA-binding domains"/>
    <property type="match status" value="1"/>
</dbReference>
<dbReference type="PROSITE" id="PS50943">
    <property type="entry name" value="HTH_CROC1"/>
    <property type="match status" value="1"/>
</dbReference>
<dbReference type="InterPro" id="IPR010982">
    <property type="entry name" value="Lambda_DNA-bd_dom_sf"/>
</dbReference>
<proteinExistence type="predicted"/>
<evidence type="ECO:0000259" key="2">
    <source>
        <dbReference type="PROSITE" id="PS50943"/>
    </source>
</evidence>
<dbReference type="InterPro" id="IPR001387">
    <property type="entry name" value="Cro/C1-type_HTH"/>
</dbReference>
<dbReference type="Proteomes" id="UP000195947">
    <property type="component" value="Unassembled WGS sequence"/>
</dbReference>
<evidence type="ECO:0000256" key="1">
    <source>
        <dbReference type="ARBA" id="ARBA00023125"/>
    </source>
</evidence>